<dbReference type="InterPro" id="IPR036188">
    <property type="entry name" value="FAD/NAD-bd_sf"/>
</dbReference>
<comment type="caution">
    <text evidence="2">The sequence shown here is derived from an EMBL/GenBank/DDBJ whole genome shotgun (WGS) entry which is preliminary data.</text>
</comment>
<dbReference type="PANTHER" id="PTHR43539">
    <property type="entry name" value="FLAVIN-BINDING MONOOXYGENASE-LIKE PROTEIN (AFU_ORTHOLOGUE AFUA_4G09220)"/>
    <property type="match status" value="1"/>
</dbReference>
<dbReference type="Proteomes" id="UP001596189">
    <property type="component" value="Unassembled WGS sequence"/>
</dbReference>
<sequence length="400" mass="42730">MDTQCVVVGAGAAGLAVSRALSEVGVEHLVLERHDVADTWRRQRWDSFTLNTPDSMNDGLRAGPGLGTTCPRDEVVQLLTEQAQALPVRPRTAVTAVDSIPPGFLVSTPDGTLSAPTLVLASGLLNVPRRPAQAGLVAPRVHQLHASDYRSPSQLPDGAVLVVGGGQSGCQIAEDLALAGRTVYLSTSRVGRIPWLYRGRESLAWLVDCGFWDQRPQDLPHPTDTALTVPLLAGGRSLDLRILSGLGVRLVGRFASADGETIGFEGSPSAYAAQADDAWARLRSLIDHHIEEHDIVAPDPATADRPGGPVPDPGAAVLDLHSADVTTLIWSTGFTGDLSWVNLPLFGPDGRLEHDGCAAPWPGLWYVGFPWLTRRCSGIFHGFSRDAQDIVHGVVHELDR</sequence>
<dbReference type="PANTHER" id="PTHR43539:SF78">
    <property type="entry name" value="FLAVIN-CONTAINING MONOOXYGENASE"/>
    <property type="match status" value="1"/>
</dbReference>
<evidence type="ECO:0000313" key="3">
    <source>
        <dbReference type="Proteomes" id="UP001596189"/>
    </source>
</evidence>
<name>A0ABW1JAJ0_9ACTN</name>
<dbReference type="InterPro" id="IPR050982">
    <property type="entry name" value="Auxin_biosynth/cation_transpt"/>
</dbReference>
<reference evidence="3" key="1">
    <citation type="journal article" date="2019" name="Int. J. Syst. Evol. Microbiol.">
        <title>The Global Catalogue of Microorganisms (GCM) 10K type strain sequencing project: providing services to taxonomists for standard genome sequencing and annotation.</title>
        <authorList>
            <consortium name="The Broad Institute Genomics Platform"/>
            <consortium name="The Broad Institute Genome Sequencing Center for Infectious Disease"/>
            <person name="Wu L."/>
            <person name="Ma J."/>
        </authorList>
    </citation>
    <scope>NUCLEOTIDE SEQUENCE [LARGE SCALE GENOMIC DNA]</scope>
    <source>
        <strain evidence="3">KACC 14249</strain>
    </source>
</reference>
<dbReference type="EC" id="1.14.13.-" evidence="2"/>
<organism evidence="2 3">
    <name type="scientific">Angustibacter luteus</name>
    <dbReference type="NCBI Taxonomy" id="658456"/>
    <lineage>
        <taxon>Bacteria</taxon>
        <taxon>Bacillati</taxon>
        <taxon>Actinomycetota</taxon>
        <taxon>Actinomycetes</taxon>
        <taxon>Kineosporiales</taxon>
        <taxon>Kineosporiaceae</taxon>
    </lineage>
</organism>
<dbReference type="RefSeq" id="WP_345717147.1">
    <property type="nucleotide sequence ID" value="NZ_BAABFP010000005.1"/>
</dbReference>
<keyword evidence="3" id="KW-1185">Reference proteome</keyword>
<dbReference type="EMBL" id="JBHSRD010000002">
    <property type="protein sequence ID" value="MFC6006299.1"/>
    <property type="molecule type" value="Genomic_DNA"/>
</dbReference>
<proteinExistence type="predicted"/>
<dbReference type="PRINTS" id="PR00411">
    <property type="entry name" value="PNDRDTASEI"/>
</dbReference>
<evidence type="ECO:0000313" key="2">
    <source>
        <dbReference type="EMBL" id="MFC6006299.1"/>
    </source>
</evidence>
<dbReference type="Pfam" id="PF13738">
    <property type="entry name" value="Pyr_redox_3"/>
    <property type="match status" value="1"/>
</dbReference>
<accession>A0ABW1JAJ0</accession>
<protein>
    <submittedName>
        <fullName evidence="2">Flavin-containing monooxygenase</fullName>
        <ecNumber evidence="2">1.14.13.-</ecNumber>
    </submittedName>
</protein>
<evidence type="ECO:0000256" key="1">
    <source>
        <dbReference type="ARBA" id="ARBA00023002"/>
    </source>
</evidence>
<dbReference type="SUPFAM" id="SSF51905">
    <property type="entry name" value="FAD/NAD(P)-binding domain"/>
    <property type="match status" value="1"/>
</dbReference>
<gene>
    <name evidence="2" type="ORF">ACFQDO_04075</name>
</gene>
<dbReference type="PRINTS" id="PR00368">
    <property type="entry name" value="FADPNR"/>
</dbReference>
<dbReference type="Gene3D" id="3.50.50.60">
    <property type="entry name" value="FAD/NAD(P)-binding domain"/>
    <property type="match status" value="2"/>
</dbReference>
<keyword evidence="2" id="KW-0503">Monooxygenase</keyword>
<dbReference type="GO" id="GO:0004497">
    <property type="term" value="F:monooxygenase activity"/>
    <property type="evidence" value="ECO:0007669"/>
    <property type="project" value="UniProtKB-KW"/>
</dbReference>
<keyword evidence="1 2" id="KW-0560">Oxidoreductase</keyword>